<organism evidence="1 2">
    <name type="scientific">Meishania litoralis</name>
    <dbReference type="NCBI Taxonomy" id="3434685"/>
    <lineage>
        <taxon>Bacteria</taxon>
        <taxon>Pseudomonadati</taxon>
        <taxon>Bacteroidota</taxon>
        <taxon>Flavobacteriia</taxon>
        <taxon>Flavobacteriales</taxon>
        <taxon>Flavobacteriaceae</taxon>
        <taxon>Meishania</taxon>
    </lineage>
</organism>
<proteinExistence type="predicted"/>
<keyword evidence="2" id="KW-1185">Reference proteome</keyword>
<dbReference type="Proteomes" id="UP001595191">
    <property type="component" value="Unassembled WGS sequence"/>
</dbReference>
<accession>A0ACC7LL22</accession>
<comment type="caution">
    <text evidence="1">The sequence shown here is derived from an EMBL/GenBank/DDBJ whole genome shotgun (WGS) entry which is preliminary data.</text>
</comment>
<gene>
    <name evidence="1" type="ORF">ACEZ3G_12205</name>
</gene>
<reference evidence="1" key="1">
    <citation type="submission" date="2024-09" db="EMBL/GenBank/DDBJ databases">
        <authorList>
            <person name="Liu J."/>
        </authorList>
    </citation>
    <scope>NUCLEOTIDE SEQUENCE</scope>
    <source>
        <strain evidence="1">NBU2967</strain>
    </source>
</reference>
<evidence type="ECO:0000313" key="1">
    <source>
        <dbReference type="EMBL" id="MFH6604245.1"/>
    </source>
</evidence>
<sequence length="321" mass="36860">MSIEIEEKLDKIPVINWAVRLLKKIKLRAFEGLSFYDLIEMYFLGIVQGALSTRASAIAFSLFMALFPLLIFLITLVPYLVPYINLENFDTRFPEFLESFLPSATNDYFGGIYEQIKEQKSGGLLSSSFLISILLMANGVNAIFGGFEHSYHVNLTRNFFRQYLYALGIGLMLSILLIIGAAVFLYFEFYTAQFYREFMENVYGVVLDNDDIFLLKIVQFLFFVLLAYLTTAILYYFGTREGKEAKFFSIGALMTTILFTITSYLFGIYVEKFARYNELYGALGGLLILMVFIWLNSNILLLGFELNASLNSLRKTFKQDK</sequence>
<name>A0ACC7LL22_9FLAO</name>
<evidence type="ECO:0000313" key="2">
    <source>
        <dbReference type="Proteomes" id="UP001595191"/>
    </source>
</evidence>
<dbReference type="EMBL" id="JBHFPV010000002">
    <property type="protein sequence ID" value="MFH6604245.1"/>
    <property type="molecule type" value="Genomic_DNA"/>
</dbReference>
<protein>
    <submittedName>
        <fullName evidence="1">YihY/virulence factor BrkB family protein</fullName>
    </submittedName>
</protein>